<dbReference type="PANTHER" id="PTHR12592:SF0">
    <property type="entry name" value="ATP-DEPENDENT (S)-NAD(P)H-HYDRATE DEHYDRATASE"/>
    <property type="match status" value="1"/>
</dbReference>
<organism evidence="9 10">
    <name type="scientific">Rhodopirellula halodulae</name>
    <dbReference type="NCBI Taxonomy" id="2894198"/>
    <lineage>
        <taxon>Bacteria</taxon>
        <taxon>Pseudomonadati</taxon>
        <taxon>Planctomycetota</taxon>
        <taxon>Planctomycetia</taxon>
        <taxon>Pirellulales</taxon>
        <taxon>Pirellulaceae</taxon>
        <taxon>Rhodopirellula</taxon>
    </lineage>
</organism>
<dbReference type="RefSeq" id="WP_230275134.1">
    <property type="nucleotide sequence ID" value="NZ_JAJKFW010000025.1"/>
</dbReference>
<keyword evidence="5 6" id="KW-0456">Lyase</keyword>
<evidence type="ECO:0000256" key="7">
    <source>
        <dbReference type="SAM" id="MobiDB-lite"/>
    </source>
</evidence>
<dbReference type="PROSITE" id="PS51383">
    <property type="entry name" value="YJEF_C_3"/>
    <property type="match status" value="1"/>
</dbReference>
<feature type="region of interest" description="Disordered" evidence="7">
    <location>
        <begin position="1"/>
        <end position="22"/>
    </location>
</feature>
<keyword evidence="10" id="KW-1185">Reference proteome</keyword>
<dbReference type="HAMAP" id="MF_01965">
    <property type="entry name" value="NADHX_dehydratase"/>
    <property type="match status" value="1"/>
</dbReference>
<evidence type="ECO:0000313" key="10">
    <source>
        <dbReference type="Proteomes" id="UP001430306"/>
    </source>
</evidence>
<comment type="catalytic activity">
    <reaction evidence="6">
        <text>(6S)-NADPHX + ADP = AMP + phosphate + NADPH + H(+)</text>
        <dbReference type="Rhea" id="RHEA:32235"/>
        <dbReference type="ChEBI" id="CHEBI:15378"/>
        <dbReference type="ChEBI" id="CHEBI:43474"/>
        <dbReference type="ChEBI" id="CHEBI:57783"/>
        <dbReference type="ChEBI" id="CHEBI:64076"/>
        <dbReference type="ChEBI" id="CHEBI:456215"/>
        <dbReference type="ChEBI" id="CHEBI:456216"/>
        <dbReference type="EC" id="4.2.1.136"/>
    </reaction>
</comment>
<keyword evidence="1 6" id="KW-0547">Nucleotide-binding</keyword>
<reference evidence="9" key="1">
    <citation type="submission" date="2021-11" db="EMBL/GenBank/DDBJ databases">
        <title>Genome sequence.</title>
        <authorList>
            <person name="Sun Q."/>
        </authorList>
    </citation>
    <scope>NUCLEOTIDE SEQUENCE</scope>
    <source>
        <strain evidence="9">JC740</strain>
    </source>
</reference>
<gene>
    <name evidence="6" type="primary">nnrD</name>
    <name evidence="9" type="ORF">LOC71_17390</name>
</gene>
<feature type="domain" description="YjeF C-terminal" evidence="8">
    <location>
        <begin position="8"/>
        <end position="303"/>
    </location>
</feature>
<keyword evidence="3 6" id="KW-0521">NADP</keyword>
<evidence type="ECO:0000256" key="3">
    <source>
        <dbReference type="ARBA" id="ARBA00022857"/>
    </source>
</evidence>
<protein>
    <recommendedName>
        <fullName evidence="6">ADP-dependent (S)-NAD(P)H-hydrate dehydratase</fullName>
        <ecNumber evidence="6">4.2.1.136</ecNumber>
    </recommendedName>
    <alternativeName>
        <fullName evidence="6">ADP-dependent NAD(P)HX dehydratase</fullName>
    </alternativeName>
</protein>
<keyword evidence="4 6" id="KW-0520">NAD</keyword>
<dbReference type="Pfam" id="PF01256">
    <property type="entry name" value="Carb_kinase"/>
    <property type="match status" value="1"/>
</dbReference>
<dbReference type="Gene3D" id="3.40.1190.20">
    <property type="match status" value="1"/>
</dbReference>
<evidence type="ECO:0000256" key="1">
    <source>
        <dbReference type="ARBA" id="ARBA00022741"/>
    </source>
</evidence>
<comment type="function">
    <text evidence="6">Catalyzes the dehydration of the S-form of NAD(P)HX at the expense of ADP, which is converted to AMP. Together with NAD(P)HX epimerase, which catalyzes the epimerization of the S- and R-forms, the enzyme allows the repair of both epimers of NAD(P)HX, a damaged form of NAD(P)H that is a result of enzymatic or heat-dependent hydration.</text>
</comment>
<feature type="binding site" evidence="6">
    <location>
        <position position="113"/>
    </location>
    <ligand>
        <name>(6S)-NADPHX</name>
        <dbReference type="ChEBI" id="CHEBI:64076"/>
    </ligand>
</feature>
<dbReference type="PANTHER" id="PTHR12592">
    <property type="entry name" value="ATP-DEPENDENT (S)-NAD(P)H-HYDRATE DEHYDRATASE FAMILY MEMBER"/>
    <property type="match status" value="1"/>
</dbReference>
<dbReference type="InterPro" id="IPR017953">
    <property type="entry name" value="Carbohydrate_kinase_pred_CS"/>
</dbReference>
<evidence type="ECO:0000256" key="4">
    <source>
        <dbReference type="ARBA" id="ARBA00023027"/>
    </source>
</evidence>
<evidence type="ECO:0000256" key="2">
    <source>
        <dbReference type="ARBA" id="ARBA00022840"/>
    </source>
</evidence>
<feature type="binding site" evidence="6">
    <location>
        <position position="243"/>
    </location>
    <ligand>
        <name>AMP</name>
        <dbReference type="ChEBI" id="CHEBI:456215"/>
    </ligand>
</feature>
<dbReference type="InterPro" id="IPR029056">
    <property type="entry name" value="Ribokinase-like"/>
</dbReference>
<evidence type="ECO:0000256" key="6">
    <source>
        <dbReference type="HAMAP-Rule" id="MF_01965"/>
    </source>
</evidence>
<comment type="cofactor">
    <cofactor evidence="6">
        <name>Mg(2+)</name>
        <dbReference type="ChEBI" id="CHEBI:18420"/>
    </cofactor>
</comment>
<dbReference type="EMBL" id="JAJKFW010000025">
    <property type="protein sequence ID" value="MCC9644060.1"/>
    <property type="molecule type" value="Genomic_DNA"/>
</dbReference>
<comment type="caution">
    <text evidence="9">The sequence shown here is derived from an EMBL/GenBank/DDBJ whole genome shotgun (WGS) entry which is preliminary data.</text>
</comment>
<comment type="similarity">
    <text evidence="6">Belongs to the NnrD/CARKD family.</text>
</comment>
<dbReference type="SUPFAM" id="SSF53613">
    <property type="entry name" value="Ribokinase-like"/>
    <property type="match status" value="1"/>
</dbReference>
<feature type="binding site" evidence="6">
    <location>
        <position position="170"/>
    </location>
    <ligand>
        <name>(6S)-NADPHX</name>
        <dbReference type="ChEBI" id="CHEBI:64076"/>
    </ligand>
</feature>
<comment type="subunit">
    <text evidence="6">Homotetramer.</text>
</comment>
<dbReference type="EC" id="4.2.1.136" evidence="6"/>
<name>A0ABS8NKH9_9BACT</name>
<dbReference type="PROSITE" id="PS01050">
    <property type="entry name" value="YJEF_C_2"/>
    <property type="match status" value="1"/>
</dbReference>
<dbReference type="InterPro" id="IPR000631">
    <property type="entry name" value="CARKD"/>
</dbReference>
<keyword evidence="2 6" id="KW-0067">ATP-binding</keyword>
<evidence type="ECO:0000313" key="9">
    <source>
        <dbReference type="EMBL" id="MCC9644060.1"/>
    </source>
</evidence>
<comment type="catalytic activity">
    <reaction evidence="6">
        <text>(6S)-NADHX + ADP = AMP + phosphate + NADH + H(+)</text>
        <dbReference type="Rhea" id="RHEA:32223"/>
        <dbReference type="ChEBI" id="CHEBI:15378"/>
        <dbReference type="ChEBI" id="CHEBI:43474"/>
        <dbReference type="ChEBI" id="CHEBI:57945"/>
        <dbReference type="ChEBI" id="CHEBI:64074"/>
        <dbReference type="ChEBI" id="CHEBI:456215"/>
        <dbReference type="ChEBI" id="CHEBI:456216"/>
        <dbReference type="EC" id="4.2.1.136"/>
    </reaction>
</comment>
<feature type="binding site" evidence="6">
    <location>
        <position position="244"/>
    </location>
    <ligand>
        <name>(6S)-NADPHX</name>
        <dbReference type="ChEBI" id="CHEBI:64076"/>
    </ligand>
</feature>
<feature type="binding site" evidence="6">
    <location>
        <begin position="206"/>
        <end position="210"/>
    </location>
    <ligand>
        <name>AMP</name>
        <dbReference type="ChEBI" id="CHEBI:456215"/>
    </ligand>
</feature>
<evidence type="ECO:0000259" key="8">
    <source>
        <dbReference type="PROSITE" id="PS51383"/>
    </source>
</evidence>
<sequence length="306" mass="31503">MSKLLTKAASPPPVQLPSRKQSAHKGNFGRVLLVGGSRGMAGSISLSSIAALHAGAGLVSAAVPDAVLESVAGFHPALMTIPLPCDSAEFSQLAWSELRSRLSDLSAVGCGPGMGTGAGSRLLVKGLLSQKKLPLVLDADAINVLSMEGWLDDEQFARSDEDAPCVLTPHPGELQRLTNASAKDVSAQLQAAEELVRRLNFTVVVKGGPSHVVGRSPGDANDTTIQVWQNTTGNPGMATAGCGDVLTGVVTSLLGQGLDAMAAAQLAVWVHGRSGDESAARHSYAGMTALHVLETLADIADEMTSD</sequence>
<dbReference type="NCBIfam" id="TIGR00196">
    <property type="entry name" value="yjeF_cterm"/>
    <property type="match status" value="1"/>
</dbReference>
<comment type="caution">
    <text evidence="6">Lacks conserved residue(s) required for the propagation of feature annotation.</text>
</comment>
<accession>A0ABS8NKH9</accession>
<dbReference type="CDD" id="cd01171">
    <property type="entry name" value="YXKO-related"/>
    <property type="match status" value="1"/>
</dbReference>
<proteinExistence type="inferred from homology"/>
<evidence type="ECO:0000256" key="5">
    <source>
        <dbReference type="ARBA" id="ARBA00023239"/>
    </source>
</evidence>
<dbReference type="Proteomes" id="UP001430306">
    <property type="component" value="Unassembled WGS sequence"/>
</dbReference>